<comment type="caution">
    <text evidence="2">The sequence shown here is derived from an EMBL/GenBank/DDBJ whole genome shotgun (WGS) entry which is preliminary data.</text>
</comment>
<organism evidence="2 3">
    <name type="scientific">Aequoribacter fuscus</name>
    <dbReference type="NCBI Taxonomy" id="2518989"/>
    <lineage>
        <taxon>Bacteria</taxon>
        <taxon>Pseudomonadati</taxon>
        <taxon>Pseudomonadota</taxon>
        <taxon>Gammaproteobacteria</taxon>
        <taxon>Cellvibrionales</taxon>
        <taxon>Halieaceae</taxon>
        <taxon>Aequoribacter</taxon>
    </lineage>
</organism>
<dbReference type="AlphaFoldDB" id="F3L629"/>
<gene>
    <name evidence="2" type="ORF">IMCC3088_666</name>
</gene>
<keyword evidence="1" id="KW-0233">DNA recombination</keyword>
<evidence type="ECO:0000256" key="1">
    <source>
        <dbReference type="ARBA" id="ARBA00023172"/>
    </source>
</evidence>
<protein>
    <recommendedName>
        <fullName evidence="4">Core-binding (CB) domain-containing protein</fullName>
    </recommendedName>
</protein>
<evidence type="ECO:0000313" key="2">
    <source>
        <dbReference type="EMBL" id="EGG28214.1"/>
    </source>
</evidence>
<dbReference type="eggNOG" id="COG0582">
    <property type="taxonomic scope" value="Bacteria"/>
</dbReference>
<sequence>MGIFWVYCEGRVSKKFFPIEPLDEGCMLGKKATGKNAYWYVRMYWKAKGESEYRSTKIPYEESRASRLKAKRRANAIWQEFLSAVSVGDNPRNAKSVKSVADDYKKQYRWWANENERLGKDIYIVKGTRVVKGHSPYWSSVKADKADNILRHLEDFWDTLPTQDFRKVTQRDLSRFSEWAAINRDWSPSWTHQNITQIRMIWRYAFDEGLTDFIPSPFRPPAQTSERAGRPLQAEEWLKMVRYARDKYEGIRTENKASQYNKDAALQFWIWLNFVSWTGYRPPSGKVLKNLPRWEDIKRTKDGNLILQRRDKTQYEAPIFKEAHDYLEFLKNFQKAREIDSPYIFAHTRDKAGVHRKGDPIKSFRKQWETMLKDIGLWEDWGTARKDKLVPYSLRGFFITMSLNRGVDVRKLAKSLGTSVRVIDQTYDDFQTERELHELLKGSGVADIKKVSYDDAGFPILS</sequence>
<proteinExistence type="predicted"/>
<dbReference type="GO" id="GO:0003677">
    <property type="term" value="F:DNA binding"/>
    <property type="evidence" value="ECO:0007669"/>
    <property type="project" value="InterPro"/>
</dbReference>
<dbReference type="Gene3D" id="1.10.443.10">
    <property type="entry name" value="Intergrase catalytic core"/>
    <property type="match status" value="1"/>
</dbReference>
<dbReference type="EMBL" id="AEIG01000150">
    <property type="protein sequence ID" value="EGG28214.1"/>
    <property type="molecule type" value="Genomic_DNA"/>
</dbReference>
<dbReference type="Proteomes" id="UP000005615">
    <property type="component" value="Unassembled WGS sequence"/>
</dbReference>
<dbReference type="GO" id="GO:0006310">
    <property type="term" value="P:DNA recombination"/>
    <property type="evidence" value="ECO:0007669"/>
    <property type="project" value="UniProtKB-KW"/>
</dbReference>
<dbReference type="InterPro" id="IPR013762">
    <property type="entry name" value="Integrase-like_cat_sf"/>
</dbReference>
<accession>F3L629</accession>
<evidence type="ECO:0008006" key="4">
    <source>
        <dbReference type="Google" id="ProtNLM"/>
    </source>
</evidence>
<dbReference type="GO" id="GO:0015074">
    <property type="term" value="P:DNA integration"/>
    <property type="evidence" value="ECO:0007669"/>
    <property type="project" value="InterPro"/>
</dbReference>
<keyword evidence="3" id="KW-1185">Reference proteome</keyword>
<reference evidence="2 3" key="1">
    <citation type="journal article" date="2011" name="J. Bacteriol.">
        <title>Genome sequence of strain IMCC3088, a proteorhodopsin-containing marine bacterium belonging to the OM60/NOR5 clade.</title>
        <authorList>
            <person name="Jang Y."/>
            <person name="Oh H.M."/>
            <person name="Kang I."/>
            <person name="Lee K."/>
            <person name="Yang S.J."/>
            <person name="Cho J.C."/>
        </authorList>
    </citation>
    <scope>NUCLEOTIDE SEQUENCE [LARGE SCALE GENOMIC DNA]</scope>
    <source>
        <strain evidence="2 3">IMCC3088</strain>
    </source>
</reference>
<dbReference type="InterPro" id="IPR011010">
    <property type="entry name" value="DNA_brk_join_enz"/>
</dbReference>
<evidence type="ECO:0000313" key="3">
    <source>
        <dbReference type="Proteomes" id="UP000005615"/>
    </source>
</evidence>
<dbReference type="SUPFAM" id="SSF56349">
    <property type="entry name" value="DNA breaking-rejoining enzymes"/>
    <property type="match status" value="1"/>
</dbReference>
<name>F3L629_9GAMM</name>